<dbReference type="NCBIfam" id="TIGR00756">
    <property type="entry name" value="PPR"/>
    <property type="match status" value="1"/>
</dbReference>
<dbReference type="PANTHER" id="PTHR24014">
    <property type="entry name" value="2-OXOGLUTARATE AND IRON-DEPENDENT OXYGENASE DOMAIN-CONTAINING PROTEIN 2"/>
    <property type="match status" value="1"/>
</dbReference>
<evidence type="ECO:0000313" key="2">
    <source>
        <dbReference type="EMBL" id="KAK2156993.1"/>
    </source>
</evidence>
<protein>
    <recommendedName>
        <fullName evidence="4">Pentatricopeptide repeat-containing protein</fullName>
    </recommendedName>
</protein>
<evidence type="ECO:0000256" key="1">
    <source>
        <dbReference type="PROSITE-ProRule" id="PRU00708"/>
    </source>
</evidence>
<feature type="repeat" description="PPR" evidence="1">
    <location>
        <begin position="163"/>
        <end position="197"/>
    </location>
</feature>
<keyword evidence="3" id="KW-1185">Reference proteome</keyword>
<dbReference type="GO" id="GO:0042780">
    <property type="term" value="P:tRNA 3'-end processing"/>
    <property type="evidence" value="ECO:0007669"/>
    <property type="project" value="TreeGrafter"/>
</dbReference>
<dbReference type="InterPro" id="IPR011990">
    <property type="entry name" value="TPR-like_helical_dom_sf"/>
</dbReference>
<dbReference type="EMBL" id="JAODUP010000201">
    <property type="protein sequence ID" value="KAK2156993.1"/>
    <property type="molecule type" value="Genomic_DNA"/>
</dbReference>
<name>A0AAD9JPH9_9ANNE</name>
<evidence type="ECO:0008006" key="4">
    <source>
        <dbReference type="Google" id="ProtNLM"/>
    </source>
</evidence>
<sequence>MAYVISVVRTTSFIMSKSVNSTLDLLKRRSLYRMIHRASPIQCSGNKALLAAKRHDTEMNLLRNDIPEDRKSSLSTKIQADPEMEKGIDFDRLKHDADWTESFGTLASDAPEYKDIELDEKRFPDDEAEDDSFEEPYRRLAKVYECINMLEVKMLKEDRVMPNEYVFTVLIGVLGRVGYTKKAFKLFKKMTEFHLRPEDPTYTALFNACSNCPWPEYGLKKAKTLKEKMVEKLHQPNQTTYKMIEAHLRIDNEVFSMLLQACISDKEAGLRHAIQYNLFLRAIRDCGVGDPLLAQQLTTDGFTRLLFAESRDKRSFAETKMPNDELETSGESLIKSDGMIQKSDIIEIQPIENLERLSGSVEQDEHDVVNVTTESWWSYHSEKEIDGSADDEQTSELSTIKSQQMNLANNRIDSGDGQGIINFDTPEKRLTLFGGFEHILTSMEQDHVRPDIRTFTQMIDLIPSNLKAEQNLLTALEKYDVKPDVDFFNLLIRKRNLRRDYIHAKNAGLNLSVEICNILIKLSRMNFLYKFLVIQKMKELDIKPNEVTIRTIEHHIKMGRDAIMAEEKGMPLKWKIPANIRKDYGLFMKHYKSWLMLMGLQNEPHPWEQFKKPTPEIGDESD</sequence>
<comment type="caution">
    <text evidence="2">The sequence shown here is derived from an EMBL/GenBank/DDBJ whole genome shotgun (WGS) entry which is preliminary data.</text>
</comment>
<dbReference type="PROSITE" id="PS51375">
    <property type="entry name" value="PPR"/>
    <property type="match status" value="1"/>
</dbReference>
<dbReference type="Pfam" id="PF13041">
    <property type="entry name" value="PPR_2"/>
    <property type="match status" value="1"/>
</dbReference>
<dbReference type="Pfam" id="PF13812">
    <property type="entry name" value="PPR_3"/>
    <property type="match status" value="1"/>
</dbReference>
<reference evidence="2" key="1">
    <citation type="journal article" date="2023" name="Mol. Biol. Evol.">
        <title>Third-Generation Sequencing Reveals the Adaptive Role of the Epigenome in Three Deep-Sea Polychaetes.</title>
        <authorList>
            <person name="Perez M."/>
            <person name="Aroh O."/>
            <person name="Sun Y."/>
            <person name="Lan Y."/>
            <person name="Juniper S.K."/>
            <person name="Young C.R."/>
            <person name="Angers B."/>
            <person name="Qian P.Y."/>
        </authorList>
    </citation>
    <scope>NUCLEOTIDE SEQUENCE</scope>
    <source>
        <strain evidence="2">P08H-3</strain>
    </source>
</reference>
<proteinExistence type="predicted"/>
<dbReference type="Gene3D" id="1.25.40.10">
    <property type="entry name" value="Tetratricopeptide repeat domain"/>
    <property type="match status" value="2"/>
</dbReference>
<accession>A0AAD9JPH9</accession>
<dbReference type="InterPro" id="IPR002885">
    <property type="entry name" value="PPR_rpt"/>
</dbReference>
<organism evidence="2 3">
    <name type="scientific">Paralvinella palmiformis</name>
    <dbReference type="NCBI Taxonomy" id="53620"/>
    <lineage>
        <taxon>Eukaryota</taxon>
        <taxon>Metazoa</taxon>
        <taxon>Spiralia</taxon>
        <taxon>Lophotrochozoa</taxon>
        <taxon>Annelida</taxon>
        <taxon>Polychaeta</taxon>
        <taxon>Sedentaria</taxon>
        <taxon>Canalipalpata</taxon>
        <taxon>Terebellida</taxon>
        <taxon>Terebelliformia</taxon>
        <taxon>Alvinellidae</taxon>
        <taxon>Paralvinella</taxon>
    </lineage>
</organism>
<evidence type="ECO:0000313" key="3">
    <source>
        <dbReference type="Proteomes" id="UP001208570"/>
    </source>
</evidence>
<dbReference type="GO" id="GO:0005759">
    <property type="term" value="C:mitochondrial matrix"/>
    <property type="evidence" value="ECO:0007669"/>
    <property type="project" value="TreeGrafter"/>
</dbReference>
<dbReference type="Proteomes" id="UP001208570">
    <property type="component" value="Unassembled WGS sequence"/>
</dbReference>
<gene>
    <name evidence="2" type="ORF">LSH36_201g05028</name>
</gene>
<dbReference type="AlphaFoldDB" id="A0AAD9JPH9"/>
<dbReference type="PANTHER" id="PTHR24014:SF6">
    <property type="entry name" value="PENTATRICOPEPTIDE REPEAT-CONTAINING PROTEIN 1, MITOCHONDRIAL"/>
    <property type="match status" value="1"/>
</dbReference>
<dbReference type="GO" id="GO:0000049">
    <property type="term" value="F:tRNA binding"/>
    <property type="evidence" value="ECO:0007669"/>
    <property type="project" value="TreeGrafter"/>
</dbReference>